<feature type="domain" description="Na+/H+ antiporter MnhB subunit-related protein" evidence="8">
    <location>
        <begin position="5"/>
        <end position="128"/>
    </location>
</feature>
<feature type="transmembrane region" description="Helical" evidence="7">
    <location>
        <begin position="35"/>
        <end position="57"/>
    </location>
</feature>
<feature type="transmembrane region" description="Helical" evidence="7">
    <location>
        <begin position="117"/>
        <end position="134"/>
    </location>
</feature>
<dbReference type="Proteomes" id="UP000000379">
    <property type="component" value="Chromosome"/>
</dbReference>
<keyword evidence="5 7" id="KW-1133">Transmembrane helix</keyword>
<protein>
    <submittedName>
        <fullName evidence="9">Multisubunit sodium/proton antiporter, MrpB subunit (2.A.63.1)</fullName>
    </submittedName>
</protein>
<evidence type="ECO:0000259" key="8">
    <source>
        <dbReference type="Pfam" id="PF04039"/>
    </source>
</evidence>
<gene>
    <name evidence="9" type="ordered locus">Trad_2679</name>
</gene>
<evidence type="ECO:0000256" key="2">
    <source>
        <dbReference type="ARBA" id="ARBA00009425"/>
    </source>
</evidence>
<evidence type="ECO:0000256" key="3">
    <source>
        <dbReference type="ARBA" id="ARBA00022475"/>
    </source>
</evidence>
<feature type="transmembrane region" description="Helical" evidence="7">
    <location>
        <begin position="12"/>
        <end position="29"/>
    </location>
</feature>
<keyword evidence="6 7" id="KW-0472">Membrane</keyword>
<reference evidence="10" key="1">
    <citation type="submission" date="2010-05" db="EMBL/GenBank/DDBJ databases">
        <title>The complete genome of Truepera radiovictris DSM 17093.</title>
        <authorList>
            <consortium name="US DOE Joint Genome Institute (JGI-PGF)"/>
            <person name="Lucas S."/>
            <person name="Copeland A."/>
            <person name="Lapidus A."/>
            <person name="Glavina del Rio T."/>
            <person name="Dalin E."/>
            <person name="Tice H."/>
            <person name="Bruce D."/>
            <person name="Goodwin L."/>
            <person name="Pitluck S."/>
            <person name="Kyrpides N."/>
            <person name="Mavromatis K."/>
            <person name="Ovchinnikova G."/>
            <person name="Munk A.C."/>
            <person name="Detter J.C."/>
            <person name="Han C."/>
            <person name="Tapia R."/>
            <person name="Land M."/>
            <person name="Hauser L."/>
            <person name="Markowitz V."/>
            <person name="Cheng J.-F."/>
            <person name="Hugenholtz P."/>
            <person name="Woyke T."/>
            <person name="Wu D."/>
            <person name="Tindall B."/>
            <person name="Pomrenke H.G."/>
            <person name="Brambilla E."/>
            <person name="Klenk H.-P."/>
            <person name="Eisen J.A."/>
        </authorList>
    </citation>
    <scope>NUCLEOTIDE SEQUENCE [LARGE SCALE GENOMIC DNA]</scope>
    <source>
        <strain evidence="10">DSM 17093 / CIP 108686 / LMG 22925 / RQ-24</strain>
    </source>
</reference>
<dbReference type="RefSeq" id="WP_013179144.1">
    <property type="nucleotide sequence ID" value="NC_014221.1"/>
</dbReference>
<proteinExistence type="inferred from homology"/>
<reference evidence="9 10" key="2">
    <citation type="journal article" date="2011" name="Stand. Genomic Sci.">
        <title>Complete genome sequence of Truepera radiovictrix type strain (RQ-24).</title>
        <authorList>
            <person name="Ivanova N."/>
            <person name="Rohde C."/>
            <person name="Munk C."/>
            <person name="Nolan M."/>
            <person name="Lucas S."/>
            <person name="Del Rio T.G."/>
            <person name="Tice H."/>
            <person name="Deshpande S."/>
            <person name="Cheng J.F."/>
            <person name="Tapia R."/>
            <person name="Han C."/>
            <person name="Goodwin L."/>
            <person name="Pitluck S."/>
            <person name="Liolios K."/>
            <person name="Mavromatis K."/>
            <person name="Mikhailova N."/>
            <person name="Pati A."/>
            <person name="Chen A."/>
            <person name="Palaniappan K."/>
            <person name="Land M."/>
            <person name="Hauser L."/>
            <person name="Chang Y.J."/>
            <person name="Jeffries C.D."/>
            <person name="Brambilla E."/>
            <person name="Rohde M."/>
            <person name="Goker M."/>
            <person name="Tindall B.J."/>
            <person name="Woyke T."/>
            <person name="Bristow J."/>
            <person name="Eisen J.A."/>
            <person name="Markowitz V."/>
            <person name="Hugenholtz P."/>
            <person name="Kyrpides N.C."/>
            <person name="Klenk H.P."/>
            <person name="Lapidus A."/>
        </authorList>
    </citation>
    <scope>NUCLEOTIDE SEQUENCE [LARGE SCALE GENOMIC DNA]</scope>
    <source>
        <strain evidence="10">DSM 17093 / CIP 108686 / LMG 22925 / RQ-24</strain>
    </source>
</reference>
<keyword evidence="4 7" id="KW-0812">Transmembrane</keyword>
<dbReference type="PANTHER" id="PTHR33932">
    <property type="entry name" value="NA(+)/H(+) ANTIPORTER SUBUNIT B"/>
    <property type="match status" value="1"/>
</dbReference>
<evidence type="ECO:0000313" key="9">
    <source>
        <dbReference type="EMBL" id="ADI15783.1"/>
    </source>
</evidence>
<dbReference type="STRING" id="649638.Trad_2679"/>
<dbReference type="NCBIfam" id="NF009163">
    <property type="entry name" value="PRK12509.1"/>
    <property type="match status" value="1"/>
</dbReference>
<comment type="similarity">
    <text evidence="2">Belongs to the CPA3 antiporters (TC 2.A.63) subunit B family.</text>
</comment>
<evidence type="ECO:0000313" key="10">
    <source>
        <dbReference type="Proteomes" id="UP000000379"/>
    </source>
</evidence>
<evidence type="ECO:0000256" key="1">
    <source>
        <dbReference type="ARBA" id="ARBA00004651"/>
    </source>
</evidence>
<dbReference type="HOGENOM" id="CLU_101659_1_1_0"/>
<evidence type="ECO:0000256" key="5">
    <source>
        <dbReference type="ARBA" id="ARBA00022989"/>
    </source>
</evidence>
<name>D7CUJ8_TRURR</name>
<dbReference type="KEGG" id="tra:Trad_2679"/>
<evidence type="ECO:0000256" key="7">
    <source>
        <dbReference type="SAM" id="Phobius"/>
    </source>
</evidence>
<dbReference type="PANTHER" id="PTHR33932:SF4">
    <property type="entry name" value="NA(+)_H(+) ANTIPORTER SUBUNIT B"/>
    <property type="match status" value="1"/>
</dbReference>
<sequence>MNSLILQVVGRLLVTLMFLFSVFLLLRGHNEPGGGFVGGLMAVAGFGLYTLAYGIEAAKQALRFDPRTLLGLGLVLAVGSGLLAAFPGAPFLTGYWLEWRLSANYLLKVGTPTVFDLGVYFVVIGGTLAAVFSLEEA</sequence>
<dbReference type="OrthoDB" id="9798859at2"/>
<evidence type="ECO:0000256" key="4">
    <source>
        <dbReference type="ARBA" id="ARBA00022692"/>
    </source>
</evidence>
<evidence type="ECO:0000256" key="6">
    <source>
        <dbReference type="ARBA" id="ARBA00023136"/>
    </source>
</evidence>
<dbReference type="InterPro" id="IPR007182">
    <property type="entry name" value="MnhB"/>
</dbReference>
<accession>D7CUJ8</accession>
<keyword evidence="10" id="KW-1185">Reference proteome</keyword>
<keyword evidence="3" id="KW-1003">Cell membrane</keyword>
<dbReference type="InterPro" id="IPR050622">
    <property type="entry name" value="CPA3_antiporter_subunitB"/>
</dbReference>
<dbReference type="Pfam" id="PF04039">
    <property type="entry name" value="MnhB"/>
    <property type="match status" value="1"/>
</dbReference>
<organism evidence="9 10">
    <name type="scientific">Truepera radiovictrix (strain DSM 17093 / CIP 108686 / LMG 22925 / RQ-24)</name>
    <dbReference type="NCBI Taxonomy" id="649638"/>
    <lineage>
        <taxon>Bacteria</taxon>
        <taxon>Thermotogati</taxon>
        <taxon>Deinococcota</taxon>
        <taxon>Deinococci</taxon>
        <taxon>Trueperales</taxon>
        <taxon>Trueperaceae</taxon>
        <taxon>Truepera</taxon>
    </lineage>
</organism>
<dbReference type="AlphaFoldDB" id="D7CUJ8"/>
<dbReference type="GO" id="GO:0005886">
    <property type="term" value="C:plasma membrane"/>
    <property type="evidence" value="ECO:0007669"/>
    <property type="project" value="UniProtKB-SubCell"/>
</dbReference>
<dbReference type="EMBL" id="CP002049">
    <property type="protein sequence ID" value="ADI15783.1"/>
    <property type="molecule type" value="Genomic_DNA"/>
</dbReference>
<dbReference type="eggNOG" id="COG2111">
    <property type="taxonomic scope" value="Bacteria"/>
</dbReference>
<comment type="subcellular location">
    <subcellularLocation>
        <location evidence="1">Cell membrane</location>
        <topology evidence="1">Multi-pass membrane protein</topology>
    </subcellularLocation>
</comment>
<feature type="transmembrane region" description="Helical" evidence="7">
    <location>
        <begin position="69"/>
        <end position="97"/>
    </location>
</feature>